<proteinExistence type="predicted"/>
<sequence length="102" mass="11567">MPADRKIIEFTPKPHECLAYSFTDHDQALIAYVKCCEDLVGRNRKVLLVEIEGKMTVVVLMREPTPRELVGKLSSFMSFYGIQSDLAPDIIQDLNSDKSPPR</sequence>
<evidence type="ECO:0000313" key="2">
    <source>
        <dbReference type="Proteomes" id="UP000176780"/>
    </source>
</evidence>
<comment type="caution">
    <text evidence="1">The sequence shown here is derived from an EMBL/GenBank/DDBJ whole genome shotgun (WGS) entry which is preliminary data.</text>
</comment>
<gene>
    <name evidence="1" type="ORF">A3B51_02270</name>
</gene>
<protein>
    <submittedName>
        <fullName evidence="1">Uncharacterized protein</fullName>
    </submittedName>
</protein>
<dbReference type="STRING" id="1797727.A3B51_02270"/>
<organism evidence="1 2">
    <name type="scientific">Candidatus Curtissbacteria bacterium RIFCSPLOWO2_01_FULL_41_18</name>
    <dbReference type="NCBI Taxonomy" id="1797727"/>
    <lineage>
        <taxon>Bacteria</taxon>
        <taxon>Candidatus Curtissiibacteriota</taxon>
    </lineage>
</organism>
<name>A0A1F5HK39_9BACT</name>
<dbReference type="Proteomes" id="UP000176780">
    <property type="component" value="Unassembled WGS sequence"/>
</dbReference>
<evidence type="ECO:0000313" key="1">
    <source>
        <dbReference type="EMBL" id="OGE04389.1"/>
    </source>
</evidence>
<reference evidence="1 2" key="1">
    <citation type="journal article" date="2016" name="Nat. Commun.">
        <title>Thousands of microbial genomes shed light on interconnected biogeochemical processes in an aquifer system.</title>
        <authorList>
            <person name="Anantharaman K."/>
            <person name="Brown C.T."/>
            <person name="Hug L.A."/>
            <person name="Sharon I."/>
            <person name="Castelle C.J."/>
            <person name="Probst A.J."/>
            <person name="Thomas B.C."/>
            <person name="Singh A."/>
            <person name="Wilkins M.J."/>
            <person name="Karaoz U."/>
            <person name="Brodie E.L."/>
            <person name="Williams K.H."/>
            <person name="Hubbard S.S."/>
            <person name="Banfield J.F."/>
        </authorList>
    </citation>
    <scope>NUCLEOTIDE SEQUENCE [LARGE SCALE GENOMIC DNA]</scope>
</reference>
<accession>A0A1F5HK39</accession>
<dbReference type="AlphaFoldDB" id="A0A1F5HK39"/>
<dbReference type="EMBL" id="MFBQ01000030">
    <property type="protein sequence ID" value="OGE04389.1"/>
    <property type="molecule type" value="Genomic_DNA"/>
</dbReference>